<dbReference type="AlphaFoldDB" id="A0A3A6T7L9"/>
<protein>
    <submittedName>
        <fullName evidence="2">Uncharacterized protein</fullName>
    </submittedName>
</protein>
<evidence type="ECO:0000313" key="3">
    <source>
        <dbReference type="Proteomes" id="UP000273022"/>
    </source>
</evidence>
<feature type="region of interest" description="Disordered" evidence="1">
    <location>
        <begin position="101"/>
        <end position="134"/>
    </location>
</feature>
<organism evidence="2 3">
    <name type="scientific">Parashewanella spongiae</name>
    <dbReference type="NCBI Taxonomy" id="342950"/>
    <lineage>
        <taxon>Bacteria</taxon>
        <taxon>Pseudomonadati</taxon>
        <taxon>Pseudomonadota</taxon>
        <taxon>Gammaproteobacteria</taxon>
        <taxon>Alteromonadales</taxon>
        <taxon>Shewanellaceae</taxon>
        <taxon>Parashewanella</taxon>
    </lineage>
</organism>
<keyword evidence="3" id="KW-1185">Reference proteome</keyword>
<proteinExistence type="predicted"/>
<dbReference type="Proteomes" id="UP000273022">
    <property type="component" value="Unassembled WGS sequence"/>
</dbReference>
<evidence type="ECO:0000313" key="2">
    <source>
        <dbReference type="EMBL" id="RJY07692.1"/>
    </source>
</evidence>
<accession>A0A3A6T7L9</accession>
<evidence type="ECO:0000256" key="1">
    <source>
        <dbReference type="SAM" id="MobiDB-lite"/>
    </source>
</evidence>
<sequence>MATSASNTNVTVNATYDRAMQTLEFKNKAELAAIKTLPLDEQSKAKCTLRVTFTDESKYQQYTISMKKHGRNYLDTARKRDTKTETTLIFGKFFSQLNSYKAPKPQTTKTHRTASNSNYNGSQGVLEKSETEPSTTQALYPSYIPLSSNSLESSQKHSIGLKEAVMSYSSVASAQPKKQLVSPQPEFNYQAAHRFLCEHLAVELKEYSLEEFKSAVDENPSWKPLLSTVDTTKCEHIKQSIAVYLHKHKPISDEPVPDFDYDKAFEFAQTLDYGFKDWANKETFKTIMDEHPQWKAAFHHNRGCDDIKEAFFEKMLNSSITDISEKIGDVKP</sequence>
<dbReference type="RefSeq" id="WP_121854494.1">
    <property type="nucleotide sequence ID" value="NZ_CP037952.1"/>
</dbReference>
<reference evidence="2 3" key="1">
    <citation type="submission" date="2018-09" db="EMBL/GenBank/DDBJ databases">
        <title>Phylogeny of the Shewanellaceae, and recommendation for two new genera, Pseudoshewanella and Parashewanella.</title>
        <authorList>
            <person name="Wang G."/>
        </authorList>
    </citation>
    <scope>NUCLEOTIDE SEQUENCE [LARGE SCALE GENOMIC DNA]</scope>
    <source>
        <strain evidence="2 3">KCTC 22492</strain>
    </source>
</reference>
<name>A0A3A6T7L9_9GAMM</name>
<feature type="compositionally biased region" description="Polar residues" evidence="1">
    <location>
        <begin position="101"/>
        <end position="123"/>
    </location>
</feature>
<dbReference type="EMBL" id="QYYH01000112">
    <property type="protein sequence ID" value="RJY07692.1"/>
    <property type="molecule type" value="Genomic_DNA"/>
</dbReference>
<gene>
    <name evidence="2" type="ORF">D5R81_15275</name>
</gene>
<comment type="caution">
    <text evidence="2">The sequence shown here is derived from an EMBL/GenBank/DDBJ whole genome shotgun (WGS) entry which is preliminary data.</text>
</comment>